<evidence type="ECO:0000259" key="10">
    <source>
        <dbReference type="PROSITE" id="PS51864"/>
    </source>
</evidence>
<protein>
    <recommendedName>
        <fullName evidence="9">Metalloendopeptidase</fullName>
        <ecNumber evidence="9">3.4.24.-</ecNumber>
    </recommendedName>
</protein>
<reference evidence="11 12" key="1">
    <citation type="journal article" date="2019" name="Sci. Rep.">
        <title>Orb-weaving spider Araneus ventricosus genome elucidates the spidroin gene catalogue.</title>
        <authorList>
            <person name="Kono N."/>
            <person name="Nakamura H."/>
            <person name="Ohtoshi R."/>
            <person name="Moran D.A.P."/>
            <person name="Shinohara A."/>
            <person name="Yoshida Y."/>
            <person name="Fujiwara M."/>
            <person name="Mori M."/>
            <person name="Tomita M."/>
            <person name="Arakawa K."/>
        </authorList>
    </citation>
    <scope>NUCLEOTIDE SEQUENCE [LARGE SCALE GENOMIC DNA]</scope>
</reference>
<dbReference type="GO" id="GO:0006508">
    <property type="term" value="P:proteolysis"/>
    <property type="evidence" value="ECO:0007669"/>
    <property type="project" value="UniProtKB-KW"/>
</dbReference>
<feature type="active site" evidence="8">
    <location>
        <position position="81"/>
    </location>
</feature>
<dbReference type="PROSITE" id="PS51864">
    <property type="entry name" value="ASTACIN"/>
    <property type="match status" value="1"/>
</dbReference>
<dbReference type="Gene3D" id="3.40.390.10">
    <property type="entry name" value="Collagenase (Catalytic Domain)"/>
    <property type="match status" value="1"/>
</dbReference>
<evidence type="ECO:0000256" key="1">
    <source>
        <dbReference type="ARBA" id="ARBA00011245"/>
    </source>
</evidence>
<evidence type="ECO:0000256" key="8">
    <source>
        <dbReference type="PROSITE-ProRule" id="PRU01211"/>
    </source>
</evidence>
<dbReference type="GO" id="GO:0004222">
    <property type="term" value="F:metalloendopeptidase activity"/>
    <property type="evidence" value="ECO:0007669"/>
    <property type="project" value="UniProtKB-UniRule"/>
</dbReference>
<feature type="binding site" evidence="8">
    <location>
        <position position="80"/>
    </location>
    <ligand>
        <name>Zn(2+)</name>
        <dbReference type="ChEBI" id="CHEBI:29105"/>
        <note>catalytic</note>
    </ligand>
</feature>
<dbReference type="Proteomes" id="UP000499080">
    <property type="component" value="Unassembled WGS sequence"/>
</dbReference>
<comment type="caution">
    <text evidence="8">Lacks conserved residue(s) required for the propagation of feature annotation.</text>
</comment>
<dbReference type="InterPro" id="IPR006026">
    <property type="entry name" value="Peptidase_Metallo"/>
</dbReference>
<dbReference type="InterPro" id="IPR001506">
    <property type="entry name" value="Peptidase_M12A"/>
</dbReference>
<evidence type="ECO:0000256" key="4">
    <source>
        <dbReference type="ARBA" id="ARBA00022801"/>
    </source>
</evidence>
<gene>
    <name evidence="11" type="ORF">AVEN_101963_1</name>
</gene>
<comment type="subunit">
    <text evidence="1">Monomer.</text>
</comment>
<dbReference type="AlphaFoldDB" id="A0A4Y2URB5"/>
<dbReference type="SUPFAM" id="SSF55486">
    <property type="entry name" value="Metalloproteases ('zincins'), catalytic domain"/>
    <property type="match status" value="1"/>
</dbReference>
<evidence type="ECO:0000256" key="7">
    <source>
        <dbReference type="ARBA" id="ARBA00025529"/>
    </source>
</evidence>
<dbReference type="Pfam" id="PF01400">
    <property type="entry name" value="Astacin"/>
    <property type="match status" value="1"/>
</dbReference>
<feature type="binding site" evidence="8">
    <location>
        <position position="90"/>
    </location>
    <ligand>
        <name>Zn(2+)</name>
        <dbReference type="ChEBI" id="CHEBI:29105"/>
        <note>catalytic</note>
    </ligand>
</feature>
<comment type="caution">
    <text evidence="11">The sequence shown here is derived from an EMBL/GenBank/DDBJ whole genome shotgun (WGS) entry which is preliminary data.</text>
</comment>
<comment type="function">
    <text evidence="7">Zinc metalloprotease. Provoques deadhesion of endothelial cells from cell cultures, and also degradation of fibronectin, fibrinogen and gelatin in vitro. Its role in the venom is not fully understood but it might act as a spreading factor that facilitates diffusion of other venom toxins. Alternatively, it might be involved in the proteolytic processing of other venom toxins or it might play a role in extra-oral digestion of prey.</text>
</comment>
<evidence type="ECO:0000256" key="2">
    <source>
        <dbReference type="ARBA" id="ARBA00022670"/>
    </source>
</evidence>
<evidence type="ECO:0000256" key="9">
    <source>
        <dbReference type="RuleBase" id="RU361183"/>
    </source>
</evidence>
<dbReference type="EC" id="3.4.24.-" evidence="9"/>
<keyword evidence="5 8" id="KW-0862">Zinc</keyword>
<keyword evidence="8" id="KW-1015">Disulfide bond</keyword>
<dbReference type="PRINTS" id="PR00480">
    <property type="entry name" value="ASTACIN"/>
</dbReference>
<evidence type="ECO:0000256" key="6">
    <source>
        <dbReference type="ARBA" id="ARBA00023049"/>
    </source>
</evidence>
<evidence type="ECO:0000256" key="5">
    <source>
        <dbReference type="ARBA" id="ARBA00022833"/>
    </source>
</evidence>
<keyword evidence="4 8" id="KW-0378">Hydrolase</keyword>
<dbReference type="InterPro" id="IPR024079">
    <property type="entry name" value="MetalloPept_cat_dom_sf"/>
</dbReference>
<sequence length="125" mass="13893">MSVGDRTGTLRTCQLSKSSLDVSGVLYQANSTRPIPSQRNQNEQSPVDMCYAAVGRNKTYSKPQPLSLGKGCHNIGTIIHELGHVLGFYHEQNRSDRDDYLNIYLNNVRAGELPTFSMGNSRVFT</sequence>
<dbReference type="EMBL" id="BGPR01038843">
    <property type="protein sequence ID" value="GBO14721.1"/>
    <property type="molecule type" value="Genomic_DNA"/>
</dbReference>
<keyword evidence="12" id="KW-1185">Reference proteome</keyword>
<name>A0A4Y2URB5_ARAVE</name>
<proteinExistence type="predicted"/>
<feature type="domain" description="Peptidase M12A" evidence="10">
    <location>
        <begin position="1"/>
        <end position="125"/>
    </location>
</feature>
<feature type="binding site" evidence="8">
    <location>
        <position position="84"/>
    </location>
    <ligand>
        <name>Zn(2+)</name>
        <dbReference type="ChEBI" id="CHEBI:29105"/>
        <note>catalytic</note>
    </ligand>
</feature>
<keyword evidence="6 8" id="KW-0482">Metalloprotease</keyword>
<evidence type="ECO:0000313" key="12">
    <source>
        <dbReference type="Proteomes" id="UP000499080"/>
    </source>
</evidence>
<feature type="disulfide bond" evidence="8">
    <location>
        <begin position="50"/>
        <end position="72"/>
    </location>
</feature>
<comment type="cofactor">
    <cofactor evidence="8 9">
        <name>Zn(2+)</name>
        <dbReference type="ChEBI" id="CHEBI:29105"/>
    </cofactor>
    <text evidence="8 9">Binds 1 zinc ion per subunit.</text>
</comment>
<dbReference type="SMART" id="SM00235">
    <property type="entry name" value="ZnMc"/>
    <property type="match status" value="1"/>
</dbReference>
<keyword evidence="2 8" id="KW-0645">Protease</keyword>
<dbReference type="PANTHER" id="PTHR10127">
    <property type="entry name" value="DISCOIDIN, CUB, EGF, LAMININ , AND ZINC METALLOPROTEASE DOMAIN CONTAINING"/>
    <property type="match status" value="1"/>
</dbReference>
<dbReference type="OrthoDB" id="291007at2759"/>
<organism evidence="11 12">
    <name type="scientific">Araneus ventricosus</name>
    <name type="common">Orbweaver spider</name>
    <name type="synonym">Epeira ventricosa</name>
    <dbReference type="NCBI Taxonomy" id="182803"/>
    <lineage>
        <taxon>Eukaryota</taxon>
        <taxon>Metazoa</taxon>
        <taxon>Ecdysozoa</taxon>
        <taxon>Arthropoda</taxon>
        <taxon>Chelicerata</taxon>
        <taxon>Arachnida</taxon>
        <taxon>Araneae</taxon>
        <taxon>Araneomorphae</taxon>
        <taxon>Entelegynae</taxon>
        <taxon>Araneoidea</taxon>
        <taxon>Araneidae</taxon>
        <taxon>Araneus</taxon>
    </lineage>
</organism>
<dbReference type="PANTHER" id="PTHR10127:SF780">
    <property type="entry name" value="METALLOENDOPEPTIDASE"/>
    <property type="match status" value="1"/>
</dbReference>
<keyword evidence="3 8" id="KW-0479">Metal-binding</keyword>
<dbReference type="GO" id="GO:0008270">
    <property type="term" value="F:zinc ion binding"/>
    <property type="evidence" value="ECO:0007669"/>
    <property type="project" value="UniProtKB-UniRule"/>
</dbReference>
<evidence type="ECO:0000313" key="11">
    <source>
        <dbReference type="EMBL" id="GBO14721.1"/>
    </source>
</evidence>
<evidence type="ECO:0000256" key="3">
    <source>
        <dbReference type="ARBA" id="ARBA00022723"/>
    </source>
</evidence>
<accession>A0A4Y2URB5</accession>